<reference evidence="2" key="2">
    <citation type="submission" date="2021-01" db="UniProtKB">
        <authorList>
            <consortium name="EnsemblPlants"/>
        </authorList>
    </citation>
    <scope>IDENTIFICATION</scope>
</reference>
<dbReference type="InParanoid" id="A0A7N2R603"/>
<name>A0A7N2R603_QUELO</name>
<dbReference type="Proteomes" id="UP000594261">
    <property type="component" value="Chromosome 6"/>
</dbReference>
<protein>
    <submittedName>
        <fullName evidence="2">Uncharacterized protein</fullName>
    </submittedName>
</protein>
<dbReference type="Gramene" id="QL06p005212:mrna">
    <property type="protein sequence ID" value="QL06p005212:mrna"/>
    <property type="gene ID" value="QL06p005212"/>
</dbReference>
<organism evidence="2 3">
    <name type="scientific">Quercus lobata</name>
    <name type="common">Valley oak</name>
    <dbReference type="NCBI Taxonomy" id="97700"/>
    <lineage>
        <taxon>Eukaryota</taxon>
        <taxon>Viridiplantae</taxon>
        <taxon>Streptophyta</taxon>
        <taxon>Embryophyta</taxon>
        <taxon>Tracheophyta</taxon>
        <taxon>Spermatophyta</taxon>
        <taxon>Magnoliopsida</taxon>
        <taxon>eudicotyledons</taxon>
        <taxon>Gunneridae</taxon>
        <taxon>Pentapetalae</taxon>
        <taxon>rosids</taxon>
        <taxon>fabids</taxon>
        <taxon>Fagales</taxon>
        <taxon>Fagaceae</taxon>
        <taxon>Quercus</taxon>
    </lineage>
</organism>
<accession>A0A7N2R603</accession>
<dbReference type="EMBL" id="LRBV02000006">
    <property type="status" value="NOT_ANNOTATED_CDS"/>
    <property type="molecule type" value="Genomic_DNA"/>
</dbReference>
<evidence type="ECO:0000313" key="3">
    <source>
        <dbReference type="Proteomes" id="UP000594261"/>
    </source>
</evidence>
<evidence type="ECO:0000313" key="2">
    <source>
        <dbReference type="EnsemblPlants" id="QL06p005212:mrna"/>
    </source>
</evidence>
<feature type="region of interest" description="Disordered" evidence="1">
    <location>
        <begin position="69"/>
        <end position="121"/>
    </location>
</feature>
<dbReference type="PANTHER" id="PTHR36068:SF1">
    <property type="entry name" value="OS01G0102500 PROTEIN"/>
    <property type="match status" value="1"/>
</dbReference>
<keyword evidence="3" id="KW-1185">Reference proteome</keyword>
<reference evidence="2 3" key="1">
    <citation type="journal article" date="2016" name="G3 (Bethesda)">
        <title>First Draft Assembly and Annotation of the Genome of a California Endemic Oak Quercus lobata Nee (Fagaceae).</title>
        <authorList>
            <person name="Sork V.L."/>
            <person name="Fitz-Gibbon S.T."/>
            <person name="Puiu D."/>
            <person name="Crepeau M."/>
            <person name="Gugger P.F."/>
            <person name="Sherman R."/>
            <person name="Stevens K."/>
            <person name="Langley C.H."/>
            <person name="Pellegrini M."/>
            <person name="Salzberg S.L."/>
        </authorList>
    </citation>
    <scope>NUCLEOTIDE SEQUENCE [LARGE SCALE GENOMIC DNA]</scope>
    <source>
        <strain evidence="2 3">cv. SW786</strain>
    </source>
</reference>
<dbReference type="PANTHER" id="PTHR36068">
    <property type="entry name" value="OS01G0102500 PROTEIN"/>
    <property type="match status" value="1"/>
</dbReference>
<dbReference type="EnsemblPlants" id="QL06p005212:mrna">
    <property type="protein sequence ID" value="QL06p005212:mrna"/>
    <property type="gene ID" value="QL06p005212"/>
</dbReference>
<dbReference type="AlphaFoldDB" id="A0A7N2R603"/>
<evidence type="ECO:0000256" key="1">
    <source>
        <dbReference type="SAM" id="MobiDB-lite"/>
    </source>
</evidence>
<proteinExistence type="predicted"/>
<sequence length="121" mass="13210">MVAESIYKETCVPVNDGPSWAKYMSISGSSDDEYDIITLQYTENYDKPVEATRPLVAVMKSKKVETAKVDSISQDRAPVTTKKVETAKVDSISQDRAPVTPSGPNRCTYLPDPANGSGCHH</sequence>